<dbReference type="PIRSF" id="PIRSF000915">
    <property type="entry name" value="PGP-type_phosphatase"/>
    <property type="match status" value="1"/>
</dbReference>
<evidence type="ECO:0000256" key="1">
    <source>
        <dbReference type="ARBA" id="ARBA00022801"/>
    </source>
</evidence>
<dbReference type="SUPFAM" id="SSF56784">
    <property type="entry name" value="HAD-like"/>
    <property type="match status" value="1"/>
</dbReference>
<dbReference type="InterPro" id="IPR006357">
    <property type="entry name" value="HAD-SF_hydro_IIA"/>
</dbReference>
<organism evidence="3 4">
    <name type="scientific">Lodderomyces beijingensis</name>
    <dbReference type="NCBI Taxonomy" id="1775926"/>
    <lineage>
        <taxon>Eukaryota</taxon>
        <taxon>Fungi</taxon>
        <taxon>Dikarya</taxon>
        <taxon>Ascomycota</taxon>
        <taxon>Saccharomycotina</taxon>
        <taxon>Pichiomycetes</taxon>
        <taxon>Debaryomycetaceae</taxon>
        <taxon>Candida/Lodderomyces clade</taxon>
        <taxon>Lodderomyces</taxon>
    </lineage>
</organism>
<reference evidence="3 4" key="1">
    <citation type="submission" date="2024-03" db="EMBL/GenBank/DDBJ databases">
        <authorList>
            <person name="Brejova B."/>
        </authorList>
    </citation>
    <scope>NUCLEOTIDE SEQUENCE [LARGE SCALE GENOMIC DNA]</scope>
    <source>
        <strain evidence="3 4">CBS 14171</strain>
    </source>
</reference>
<dbReference type="RefSeq" id="XP_066831858.1">
    <property type="nucleotide sequence ID" value="XM_066975195.1"/>
</dbReference>
<dbReference type="Proteomes" id="UP001497383">
    <property type="component" value="Chromosome 6"/>
</dbReference>
<dbReference type="NCBIfam" id="TIGR01452">
    <property type="entry name" value="PGP_euk"/>
    <property type="match status" value="1"/>
</dbReference>
<evidence type="ECO:0000313" key="4">
    <source>
        <dbReference type="Proteomes" id="UP001497383"/>
    </source>
</evidence>
<protein>
    <recommendedName>
        <fullName evidence="2">4-nitrophenylphosphatase</fullName>
        <shortName evidence="2">PNPPase</shortName>
        <ecNumber evidence="2">3.1.3.41</ecNumber>
    </recommendedName>
</protein>
<name>A0ABP0ZUN6_9ASCO</name>
<dbReference type="InterPro" id="IPR036412">
    <property type="entry name" value="HAD-like_sf"/>
</dbReference>
<dbReference type="EMBL" id="OZ022410">
    <property type="protein sequence ID" value="CAK9441051.1"/>
    <property type="molecule type" value="Genomic_DNA"/>
</dbReference>
<dbReference type="InterPro" id="IPR023214">
    <property type="entry name" value="HAD_sf"/>
</dbReference>
<dbReference type="PANTHER" id="PTHR19288">
    <property type="entry name" value="4-NITROPHENYLPHOSPHATASE-RELATED"/>
    <property type="match status" value="1"/>
</dbReference>
<keyword evidence="4" id="KW-1185">Reference proteome</keyword>
<dbReference type="EC" id="3.1.3.41" evidence="2"/>
<accession>A0ABP0ZUN6</accession>
<proteinExistence type="predicted"/>
<dbReference type="NCBIfam" id="TIGR01460">
    <property type="entry name" value="HAD-SF-IIA"/>
    <property type="match status" value="1"/>
</dbReference>
<evidence type="ECO:0000313" key="3">
    <source>
        <dbReference type="EMBL" id="CAK9441051.1"/>
    </source>
</evidence>
<sequence length="316" mass="35027">MTRTSNPVYVTKDTARKIVDKYDNFLFDCDGVVWLDEDLIPGASSLLEYLTAHRKKHVAFVTNNSSKSRCEYLAKFQRLAIENVTLDMIYPTCYSAALEIRDVLHIPPKSKIWVLGDHGIEQELANLGYVVMGGTDTQLDDEFDAKSALLRVDPDVRAVVVGSTKSLNYMRIAATLQYLLYKNKSIPFIGTNIDKTYPGADGLVLPAGGSVVSFMADTAQRDFISVGKPSRRFLDLILRDRGFDRDRTLMVGDTLYTDVKFANDGDLGGGQGSLLVLSGGTTRDDLEAVVGLERDESLTPSYYTESLGHLMDLLRD</sequence>
<keyword evidence="1 2" id="KW-0378">Hydrolase</keyword>
<dbReference type="Gene3D" id="3.40.50.1000">
    <property type="entry name" value="HAD superfamily/HAD-like"/>
    <property type="match status" value="2"/>
</dbReference>
<comment type="catalytic activity">
    <reaction evidence="2">
        <text>4-nitrophenyl phosphate + H2O = 4-nitrophenol + phosphate + H(+)</text>
        <dbReference type="Rhea" id="RHEA:21664"/>
        <dbReference type="ChEBI" id="CHEBI:15377"/>
        <dbReference type="ChEBI" id="CHEBI:15378"/>
        <dbReference type="ChEBI" id="CHEBI:43474"/>
        <dbReference type="ChEBI" id="CHEBI:57917"/>
        <dbReference type="ChEBI" id="CHEBI:61146"/>
        <dbReference type="EC" id="3.1.3.41"/>
    </reaction>
</comment>
<evidence type="ECO:0000256" key="2">
    <source>
        <dbReference type="PIRNR" id="PIRNR000915"/>
    </source>
</evidence>
<dbReference type="Pfam" id="PF13242">
    <property type="entry name" value="Hydrolase_like"/>
    <property type="match status" value="1"/>
</dbReference>
<dbReference type="PANTHER" id="PTHR19288:SF46">
    <property type="entry name" value="HALOACID DEHALOGENASE-LIKE HYDROLASE DOMAIN-CONTAINING PROTEIN 2"/>
    <property type="match status" value="1"/>
</dbReference>
<gene>
    <name evidence="3" type="ORF">LODBEIA_P49200</name>
</gene>
<dbReference type="GeneID" id="92210116"/>
<dbReference type="Pfam" id="PF13344">
    <property type="entry name" value="Hydrolase_6"/>
    <property type="match status" value="1"/>
</dbReference>
<dbReference type="InterPro" id="IPR006349">
    <property type="entry name" value="PGP_euk"/>
</dbReference>